<dbReference type="InterPro" id="IPR000330">
    <property type="entry name" value="SNF2_N"/>
</dbReference>
<dbReference type="InterPro" id="IPR027417">
    <property type="entry name" value="P-loop_NTPase"/>
</dbReference>
<comment type="caution">
    <text evidence="5">The sequence shown here is derived from an EMBL/GenBank/DDBJ whole genome shotgun (WGS) entry which is preliminary data.</text>
</comment>
<gene>
    <name evidence="5" type="ORF">PGRI_000960</name>
</gene>
<proteinExistence type="predicted"/>
<evidence type="ECO:0000313" key="6">
    <source>
        <dbReference type="Proteomes" id="UP000070168"/>
    </source>
</evidence>
<dbReference type="Pfam" id="PF00176">
    <property type="entry name" value="SNF2-rel_dom"/>
    <property type="match status" value="1"/>
</dbReference>
<name>A0A135LVR7_PENPA</name>
<dbReference type="SUPFAM" id="SSF52540">
    <property type="entry name" value="P-loop containing nucleoside triphosphate hydrolases"/>
    <property type="match status" value="1"/>
</dbReference>
<organism evidence="5 6">
    <name type="scientific">Penicillium patulum</name>
    <name type="common">Penicillium griseofulvum</name>
    <dbReference type="NCBI Taxonomy" id="5078"/>
    <lineage>
        <taxon>Eukaryota</taxon>
        <taxon>Fungi</taxon>
        <taxon>Dikarya</taxon>
        <taxon>Ascomycota</taxon>
        <taxon>Pezizomycotina</taxon>
        <taxon>Eurotiomycetes</taxon>
        <taxon>Eurotiomycetidae</taxon>
        <taxon>Eurotiales</taxon>
        <taxon>Aspergillaceae</taxon>
        <taxon>Penicillium</taxon>
    </lineage>
</organism>
<evidence type="ECO:0000313" key="5">
    <source>
        <dbReference type="EMBL" id="KXG53046.1"/>
    </source>
</evidence>
<reference evidence="5 6" key="1">
    <citation type="journal article" date="2016" name="BMC Genomics">
        <title>Genome sequencing and secondary metabolism of the postharvest pathogen Penicillium griseofulvum.</title>
        <authorList>
            <person name="Banani H."/>
            <person name="Marcet-Houben M."/>
            <person name="Ballester A.R."/>
            <person name="Abbruscato P."/>
            <person name="Gonzalez-Candelas L."/>
            <person name="Gabaldon T."/>
            <person name="Spadaro D."/>
        </authorList>
    </citation>
    <scope>NUCLEOTIDE SEQUENCE [LARGE SCALE GENOMIC DNA]</scope>
    <source>
        <strain evidence="5 6">PG3</strain>
    </source>
</reference>
<dbReference type="STRING" id="5078.A0A135LVR7"/>
<feature type="domain" description="SNF2 N-terminal" evidence="4">
    <location>
        <begin position="1"/>
        <end position="121"/>
    </location>
</feature>
<keyword evidence="6" id="KW-1185">Reference proteome</keyword>
<dbReference type="GO" id="GO:0016787">
    <property type="term" value="F:hydrolase activity"/>
    <property type="evidence" value="ECO:0007669"/>
    <property type="project" value="UniProtKB-KW"/>
</dbReference>
<dbReference type="PANTHER" id="PTHR45626">
    <property type="entry name" value="TRANSCRIPTION TERMINATION FACTOR 2-RELATED"/>
    <property type="match status" value="1"/>
</dbReference>
<dbReference type="GeneID" id="63703109"/>
<dbReference type="OMA" id="NTWATRM"/>
<keyword evidence="2" id="KW-0378">Hydrolase</keyword>
<dbReference type="AlphaFoldDB" id="A0A135LVR7"/>
<sequence length="137" mass="15350">MLQQEASPLHGGILADACGLGKTQTALMPIYQAALSQFRPPYRPTLVLVPSALIDTWLLEIERHFGDALTIRLFYGTKARTEYSERKLIMLESLPQVEAFMRCPTSKVSSGHTIMLSSYNTWATRMTTGIDQEETNL</sequence>
<dbReference type="RefSeq" id="XP_040651581.1">
    <property type="nucleotide sequence ID" value="XM_040787809.1"/>
</dbReference>
<dbReference type="GO" id="GO:0005634">
    <property type="term" value="C:nucleus"/>
    <property type="evidence" value="ECO:0007669"/>
    <property type="project" value="TreeGrafter"/>
</dbReference>
<keyword evidence="1" id="KW-0547">Nucleotide-binding</keyword>
<dbReference type="Proteomes" id="UP000070168">
    <property type="component" value="Unassembled WGS sequence"/>
</dbReference>
<dbReference type="OrthoDB" id="4368268at2759"/>
<dbReference type="GO" id="GO:0005524">
    <property type="term" value="F:ATP binding"/>
    <property type="evidence" value="ECO:0007669"/>
    <property type="project" value="UniProtKB-KW"/>
</dbReference>
<dbReference type="EMBL" id="LHQR01000014">
    <property type="protein sequence ID" value="KXG53046.1"/>
    <property type="molecule type" value="Genomic_DNA"/>
</dbReference>
<protein>
    <submittedName>
        <fullName evidence="5">SNF2-related protein</fullName>
    </submittedName>
</protein>
<evidence type="ECO:0000256" key="2">
    <source>
        <dbReference type="ARBA" id="ARBA00022801"/>
    </source>
</evidence>
<accession>A0A135LVR7</accession>
<evidence type="ECO:0000256" key="3">
    <source>
        <dbReference type="ARBA" id="ARBA00022840"/>
    </source>
</evidence>
<dbReference type="GO" id="GO:0008094">
    <property type="term" value="F:ATP-dependent activity, acting on DNA"/>
    <property type="evidence" value="ECO:0007669"/>
    <property type="project" value="TreeGrafter"/>
</dbReference>
<dbReference type="InterPro" id="IPR038718">
    <property type="entry name" value="SNF2-like_sf"/>
</dbReference>
<evidence type="ECO:0000259" key="4">
    <source>
        <dbReference type="Pfam" id="PF00176"/>
    </source>
</evidence>
<dbReference type="Gene3D" id="3.40.50.10810">
    <property type="entry name" value="Tandem AAA-ATPase domain"/>
    <property type="match status" value="1"/>
</dbReference>
<evidence type="ECO:0000256" key="1">
    <source>
        <dbReference type="ARBA" id="ARBA00022741"/>
    </source>
</evidence>
<dbReference type="GO" id="GO:0006281">
    <property type="term" value="P:DNA repair"/>
    <property type="evidence" value="ECO:0007669"/>
    <property type="project" value="TreeGrafter"/>
</dbReference>
<dbReference type="InterPro" id="IPR050628">
    <property type="entry name" value="SNF2_RAD54_helicase_TF"/>
</dbReference>
<keyword evidence="3" id="KW-0067">ATP-binding</keyword>